<protein>
    <submittedName>
        <fullName evidence="1">HNH endonuclease</fullName>
    </submittedName>
</protein>
<sequence>MKGRIKRKQEWAEAEAQAARVAEPEPVCALCGRPLGARVEWHHRVPKSEGGTEMVPVHPICHRTIHAHVSNHDLATVYADLDALRGREDIQRFLRWIAKKPENFNAPTRRARVE</sequence>
<keyword evidence="1" id="KW-0540">Nuclease</keyword>
<dbReference type="Proteomes" id="UP001634747">
    <property type="component" value="Unassembled WGS sequence"/>
</dbReference>
<accession>A0ABW9KF97</accession>
<dbReference type="Gene3D" id="1.10.30.50">
    <property type="match status" value="1"/>
</dbReference>
<organism evidence="1 2">
    <name type="scientific">Terriglobus aquaticus</name>
    <dbReference type="NCBI Taxonomy" id="940139"/>
    <lineage>
        <taxon>Bacteria</taxon>
        <taxon>Pseudomonadati</taxon>
        <taxon>Acidobacteriota</taxon>
        <taxon>Terriglobia</taxon>
        <taxon>Terriglobales</taxon>
        <taxon>Acidobacteriaceae</taxon>
        <taxon>Terriglobus</taxon>
    </lineage>
</organism>
<keyword evidence="1" id="KW-0255">Endonuclease</keyword>
<keyword evidence="1" id="KW-0378">Hydrolase</keyword>
<gene>
    <name evidence="1" type="ORF">ACK2TP_00370</name>
</gene>
<dbReference type="GO" id="GO:0004519">
    <property type="term" value="F:endonuclease activity"/>
    <property type="evidence" value="ECO:0007669"/>
    <property type="project" value="UniProtKB-KW"/>
</dbReference>
<comment type="caution">
    <text evidence="1">The sequence shown here is derived from an EMBL/GenBank/DDBJ whole genome shotgun (WGS) entry which is preliminary data.</text>
</comment>
<evidence type="ECO:0000313" key="1">
    <source>
        <dbReference type="EMBL" id="MFN2974204.1"/>
    </source>
</evidence>
<dbReference type="PANTHER" id="PTHR37827:SF1">
    <property type="entry name" value="HNH DOMAIN-CONTAINING PROTEIN"/>
    <property type="match status" value="1"/>
</dbReference>
<dbReference type="EMBL" id="JBJYXY010000001">
    <property type="protein sequence ID" value="MFN2974204.1"/>
    <property type="molecule type" value="Genomic_DNA"/>
</dbReference>
<dbReference type="PANTHER" id="PTHR37827">
    <property type="entry name" value="TUDOR DOMAIN-CONTAINING PROTEIN"/>
    <property type="match status" value="1"/>
</dbReference>
<keyword evidence="2" id="KW-1185">Reference proteome</keyword>
<reference evidence="1 2" key="1">
    <citation type="submission" date="2024-12" db="EMBL/GenBank/DDBJ databases">
        <authorList>
            <person name="Lee Y."/>
        </authorList>
    </citation>
    <scope>NUCLEOTIDE SEQUENCE [LARGE SCALE GENOMIC DNA]</scope>
    <source>
        <strain evidence="1 2">03SUJ4</strain>
    </source>
</reference>
<dbReference type="RefSeq" id="WP_263414225.1">
    <property type="nucleotide sequence ID" value="NZ_BAABBH010000001.1"/>
</dbReference>
<evidence type="ECO:0000313" key="2">
    <source>
        <dbReference type="Proteomes" id="UP001634747"/>
    </source>
</evidence>
<proteinExistence type="predicted"/>
<name>A0ABW9KF97_9BACT</name>